<name>A0A399FVG7_UNCN2</name>
<dbReference type="EMBL" id="NDHY01000021">
    <property type="protein sequence ID" value="RIH99465.1"/>
    <property type="molecule type" value="Genomic_DNA"/>
</dbReference>
<dbReference type="AlphaFoldDB" id="A0A399FVG7"/>
<organism evidence="1 2">
    <name type="scientific">candidate division NPL-UPA2 bacterium Unc8</name>
    <dbReference type="NCBI Taxonomy" id="1980939"/>
    <lineage>
        <taxon>Bacteria</taxon>
    </lineage>
</organism>
<gene>
    <name evidence="1" type="ORF">B9J77_05200</name>
</gene>
<comment type="caution">
    <text evidence="1">The sequence shown here is derived from an EMBL/GenBank/DDBJ whole genome shotgun (WGS) entry which is preliminary data.</text>
</comment>
<proteinExistence type="predicted"/>
<evidence type="ECO:0000313" key="2">
    <source>
        <dbReference type="Proteomes" id="UP000266287"/>
    </source>
</evidence>
<accession>A0A399FVG7</accession>
<sequence>MIIMQEKPLYRVSNDNQLLIKFPGESKYEPVKGEFKIDYKNRLIYQIREPEKWRRRYDVPGKIVFEGEWGLSPNYDLVLKLAKREWRRKSLTLKGVILDAEKDFLSFKIRSRPSEGITRVTYLRLRGVWHSDRFNRIIFEVRKREKPDVLIFRNAWQLAKNKEIIYIYEKLKTREKHTLTFRGYWELSDKNRLTYVIEKSKESRFDFRVNLQTPNLYPARGKIKYRIGIGLKKRRKEKLIVLAGTWKFSRELGLTFEMDYGKDRIKRFIFSSRLSLKGRDKLIFSLHTRDNQPLGISITFRRDELAHKDYEYFLRLKKKGRDVTIKFGGKIRF</sequence>
<reference evidence="1 2" key="1">
    <citation type="submission" date="2018-08" db="EMBL/GenBank/DDBJ databases">
        <title>Draft genome of candidate division NPL-UPA2 bacterium Unc8 that adapted to ultra-basic serpentinizing groundwater.</title>
        <authorList>
            <person name="Ishii S."/>
            <person name="Suzuki S."/>
            <person name="Nealson K.H."/>
        </authorList>
    </citation>
    <scope>NUCLEOTIDE SEQUENCE [LARGE SCALE GENOMIC DNA]</scope>
    <source>
        <strain evidence="1">Unc8</strain>
    </source>
</reference>
<evidence type="ECO:0000313" key="1">
    <source>
        <dbReference type="EMBL" id="RIH99465.1"/>
    </source>
</evidence>
<dbReference type="Proteomes" id="UP000266287">
    <property type="component" value="Unassembled WGS sequence"/>
</dbReference>
<protein>
    <submittedName>
        <fullName evidence="1">Uncharacterized protein</fullName>
    </submittedName>
</protein>